<name>A0A433V2T2_9CYAN</name>
<dbReference type="OrthoDB" id="510398at2"/>
<gene>
    <name evidence="1" type="ORF">DSM106972_075310</name>
</gene>
<protein>
    <recommendedName>
        <fullName evidence="3">ARC6 IMS domain-containing protein</fullName>
    </recommendedName>
</protein>
<evidence type="ECO:0000313" key="1">
    <source>
        <dbReference type="EMBL" id="RUT00403.1"/>
    </source>
</evidence>
<reference evidence="1" key="2">
    <citation type="journal article" date="2019" name="Genome Biol. Evol.">
        <title>Day and night: Metabolic profiles and evolutionary relationships of six axenic non-marine cyanobacteria.</title>
        <authorList>
            <person name="Will S.E."/>
            <person name="Henke P."/>
            <person name="Boedeker C."/>
            <person name="Huang S."/>
            <person name="Brinkmann H."/>
            <person name="Rohde M."/>
            <person name="Jarek M."/>
            <person name="Friedl T."/>
            <person name="Seufert S."/>
            <person name="Schumacher M."/>
            <person name="Overmann J."/>
            <person name="Neumann-Schaal M."/>
            <person name="Petersen J."/>
        </authorList>
    </citation>
    <scope>NUCLEOTIDE SEQUENCE [LARGE SCALE GENOMIC DNA]</scope>
    <source>
        <strain evidence="1">PCC 7102</strain>
    </source>
</reference>
<evidence type="ECO:0000313" key="2">
    <source>
        <dbReference type="Proteomes" id="UP000271624"/>
    </source>
</evidence>
<dbReference type="AlphaFoldDB" id="A0A433V2T2"/>
<keyword evidence="2" id="KW-1185">Reference proteome</keyword>
<accession>A0A433V2T2</accession>
<dbReference type="Proteomes" id="UP000271624">
    <property type="component" value="Unassembled WGS sequence"/>
</dbReference>
<reference evidence="1" key="1">
    <citation type="submission" date="2018-12" db="EMBL/GenBank/DDBJ databases">
        <authorList>
            <person name="Will S."/>
            <person name="Neumann-Schaal M."/>
            <person name="Henke P."/>
        </authorList>
    </citation>
    <scope>NUCLEOTIDE SEQUENCE</scope>
    <source>
        <strain evidence="1">PCC 7102</strain>
    </source>
</reference>
<sequence>MKIRRHVIYTCFYATSIALLLNSCKSLESKKVNTDTSEKIASLTTATLATSFASSQVFAQTPQQNLITIKAEDGAETEKNIDELKNAIKNADDIDREVNQSLNFDVLSKAYTGEELQKKQKFVTELKSHKTYIYSKLRKQVFHNFQISSDGSTAKVDLTETWSHKIFSLESNELLAKSPASDVPQTNYLQKTKSGWLVYNTVFNGPPPAFKIIAKAQ</sequence>
<proteinExistence type="predicted"/>
<dbReference type="EMBL" id="RSCL01000024">
    <property type="protein sequence ID" value="RUT00403.1"/>
    <property type="molecule type" value="Genomic_DNA"/>
</dbReference>
<evidence type="ECO:0008006" key="3">
    <source>
        <dbReference type="Google" id="ProtNLM"/>
    </source>
</evidence>
<dbReference type="RefSeq" id="WP_127085616.1">
    <property type="nucleotide sequence ID" value="NZ_RSCL01000024.1"/>
</dbReference>
<comment type="caution">
    <text evidence="1">The sequence shown here is derived from an EMBL/GenBank/DDBJ whole genome shotgun (WGS) entry which is preliminary data.</text>
</comment>
<organism evidence="1 2">
    <name type="scientific">Dulcicalothrix desertica PCC 7102</name>
    <dbReference type="NCBI Taxonomy" id="232991"/>
    <lineage>
        <taxon>Bacteria</taxon>
        <taxon>Bacillati</taxon>
        <taxon>Cyanobacteriota</taxon>
        <taxon>Cyanophyceae</taxon>
        <taxon>Nostocales</taxon>
        <taxon>Calotrichaceae</taxon>
        <taxon>Dulcicalothrix</taxon>
    </lineage>
</organism>